<accession>A0A1I0MZQ7</accession>
<dbReference type="STRING" id="99656.SAMN05421659_102281"/>
<evidence type="ECO:0000313" key="2">
    <source>
        <dbReference type="EMBL" id="SEV94316.1"/>
    </source>
</evidence>
<keyword evidence="1" id="KW-0472">Membrane</keyword>
<dbReference type="AlphaFoldDB" id="A0A1I0MZQ7"/>
<sequence length="379" mass="42276">MENIVKKKSINIKIIILLAVLIVAIVFVIIKCFAPTSNRSVNISNYINVTYSGLQSRGKAICEVEKDKLYIQLAGEEKNTVVLAKIKAVIDSITVETNGSDLSNGDSVGITVSYDKASAKKVDCDFSKLKYSIKVSGLGDGKTIDIFENVEVIVAGISPEAYANVSNKWTEDDLKNISFTIQNPSNISKGDVVIVKCNATEEEMTQRGYILQSYSKEYKVDKVNSYLSDVSQIDMSLLQIIKTESADTIKSETDSLKFRMFYKATNDSTYLFQYNNEWVNNTELVKAVYLTKKVNTDVITNNYIYILFKANISNGSTTSDIYFAFEYPDGIITNDDKFTIAHNNQSTRYICGLNYDDILGRVITSKANSYTITEISGLK</sequence>
<reference evidence="2 3" key="1">
    <citation type="submission" date="2016-10" db="EMBL/GenBank/DDBJ databases">
        <authorList>
            <person name="de Groot N.N."/>
        </authorList>
    </citation>
    <scope>NUCLEOTIDE SEQUENCE [LARGE SCALE GENOMIC DNA]</scope>
    <source>
        <strain evidence="2 3">DSM 9179</strain>
    </source>
</reference>
<dbReference type="RefSeq" id="WP_092450723.1">
    <property type="nucleotide sequence ID" value="NZ_FOJI01000002.1"/>
</dbReference>
<keyword evidence="1" id="KW-1133">Transmembrane helix</keyword>
<keyword evidence="3" id="KW-1185">Reference proteome</keyword>
<name>A0A1I0MZQ7_9FIRM</name>
<evidence type="ECO:0000256" key="1">
    <source>
        <dbReference type="SAM" id="Phobius"/>
    </source>
</evidence>
<feature type="transmembrane region" description="Helical" evidence="1">
    <location>
        <begin position="12"/>
        <end position="30"/>
    </location>
</feature>
<evidence type="ECO:0000313" key="3">
    <source>
        <dbReference type="Proteomes" id="UP000199701"/>
    </source>
</evidence>
<keyword evidence="1" id="KW-0812">Transmembrane</keyword>
<organism evidence="2 3">
    <name type="scientific">[Clostridium] fimetarium</name>
    <dbReference type="NCBI Taxonomy" id="99656"/>
    <lineage>
        <taxon>Bacteria</taxon>
        <taxon>Bacillati</taxon>
        <taxon>Bacillota</taxon>
        <taxon>Clostridia</taxon>
        <taxon>Lachnospirales</taxon>
        <taxon>Lachnospiraceae</taxon>
    </lineage>
</organism>
<proteinExistence type="predicted"/>
<dbReference type="Proteomes" id="UP000199701">
    <property type="component" value="Unassembled WGS sequence"/>
</dbReference>
<dbReference type="EMBL" id="FOJI01000002">
    <property type="protein sequence ID" value="SEV94316.1"/>
    <property type="molecule type" value="Genomic_DNA"/>
</dbReference>
<protein>
    <submittedName>
        <fullName evidence="2">Uncharacterized protein</fullName>
    </submittedName>
</protein>
<gene>
    <name evidence="2" type="ORF">SAMN05421659_102281</name>
</gene>